<comment type="caution">
    <text evidence="1">The sequence shown here is derived from an EMBL/GenBank/DDBJ whole genome shotgun (WGS) entry which is preliminary data.</text>
</comment>
<sequence>MAWTRKTSHDRSFAEPEQRELLQYRQHGIRRFEILKSTPVGLVFPQNFQLELRDVDAGVSLTGHSSYLPSGTAPTYVTSDMKWYKVKLMLPPSFELFPSHPQSKVKAKAKSSSTPFASEITGLTPSPSHDSYYHDDPVSKEWPLAKIKFPGWQGVTSMTIKMTIHETSKWMVYDHALHAPADIRSKWTILRVDFAREYIMGRVGSSTTGVYRWRGSKKILDIPEMNDGFPKCNGNLKLEDPDARLVAVYKQRRDLNVLGGLTIFTENLKEGVPIEAVVSSCLAIVMYERVGWQNMFGD</sequence>
<dbReference type="GeneID" id="89975054"/>
<name>A0AAV9N0I2_9EURO</name>
<reference evidence="1 2" key="1">
    <citation type="submission" date="2023-08" db="EMBL/GenBank/DDBJ databases">
        <title>Black Yeasts Isolated from many extreme environments.</title>
        <authorList>
            <person name="Coleine C."/>
            <person name="Stajich J.E."/>
            <person name="Selbmann L."/>
        </authorList>
    </citation>
    <scope>NUCLEOTIDE SEQUENCE [LARGE SCALE GENOMIC DNA]</scope>
    <source>
        <strain evidence="1 2">CCFEE 5792</strain>
    </source>
</reference>
<dbReference type="EMBL" id="JAVRRD010000026">
    <property type="protein sequence ID" value="KAK5047362.1"/>
    <property type="molecule type" value="Genomic_DNA"/>
</dbReference>
<dbReference type="Proteomes" id="UP001358417">
    <property type="component" value="Unassembled WGS sequence"/>
</dbReference>
<keyword evidence="2" id="KW-1185">Reference proteome</keyword>
<gene>
    <name evidence="1" type="ORF">LTR84_006885</name>
</gene>
<evidence type="ECO:0000313" key="2">
    <source>
        <dbReference type="Proteomes" id="UP001358417"/>
    </source>
</evidence>
<proteinExistence type="predicted"/>
<organism evidence="1 2">
    <name type="scientific">Exophiala bonariae</name>
    <dbReference type="NCBI Taxonomy" id="1690606"/>
    <lineage>
        <taxon>Eukaryota</taxon>
        <taxon>Fungi</taxon>
        <taxon>Dikarya</taxon>
        <taxon>Ascomycota</taxon>
        <taxon>Pezizomycotina</taxon>
        <taxon>Eurotiomycetes</taxon>
        <taxon>Chaetothyriomycetidae</taxon>
        <taxon>Chaetothyriales</taxon>
        <taxon>Herpotrichiellaceae</taxon>
        <taxon>Exophiala</taxon>
    </lineage>
</organism>
<dbReference type="RefSeq" id="XP_064702924.1">
    <property type="nucleotide sequence ID" value="XM_064850442.1"/>
</dbReference>
<evidence type="ECO:0008006" key="3">
    <source>
        <dbReference type="Google" id="ProtNLM"/>
    </source>
</evidence>
<evidence type="ECO:0000313" key="1">
    <source>
        <dbReference type="EMBL" id="KAK5047362.1"/>
    </source>
</evidence>
<dbReference type="AlphaFoldDB" id="A0AAV9N0I2"/>
<accession>A0AAV9N0I2</accession>
<protein>
    <recommendedName>
        <fullName evidence="3">Phospholipid scramblase</fullName>
    </recommendedName>
</protein>